<dbReference type="InterPro" id="IPR050791">
    <property type="entry name" value="Aldo-Keto_reductase"/>
</dbReference>
<dbReference type="PRINTS" id="PR00069">
    <property type="entry name" value="ALDKETRDTASE"/>
</dbReference>
<feature type="domain" description="NADP-dependent oxidoreductase" evidence="2">
    <location>
        <begin position="34"/>
        <end position="327"/>
    </location>
</feature>
<dbReference type="Pfam" id="PF00248">
    <property type="entry name" value="Aldo_ket_red"/>
    <property type="match status" value="1"/>
</dbReference>
<dbReference type="OrthoDB" id="37537at2759"/>
<dbReference type="PROSITE" id="PS00062">
    <property type="entry name" value="ALDOKETO_REDUCTASE_2"/>
    <property type="match status" value="1"/>
</dbReference>
<dbReference type="SUPFAM" id="SSF51430">
    <property type="entry name" value="NAD(P)-linked oxidoreductase"/>
    <property type="match status" value="1"/>
</dbReference>
<evidence type="ECO:0000256" key="1">
    <source>
        <dbReference type="ARBA" id="ARBA00023002"/>
    </source>
</evidence>
<dbReference type="InterPro" id="IPR020471">
    <property type="entry name" value="AKR"/>
</dbReference>
<comment type="caution">
    <text evidence="3">The sequence shown here is derived from an EMBL/GenBank/DDBJ whole genome shotgun (WGS) entry which is preliminary data.</text>
</comment>
<dbReference type="AlphaFoldDB" id="A0A1Y1XXP0"/>
<organism evidence="3 4">
    <name type="scientific">Basidiobolus meristosporus CBS 931.73</name>
    <dbReference type="NCBI Taxonomy" id="1314790"/>
    <lineage>
        <taxon>Eukaryota</taxon>
        <taxon>Fungi</taxon>
        <taxon>Fungi incertae sedis</taxon>
        <taxon>Zoopagomycota</taxon>
        <taxon>Entomophthoromycotina</taxon>
        <taxon>Basidiobolomycetes</taxon>
        <taxon>Basidiobolales</taxon>
        <taxon>Basidiobolaceae</taxon>
        <taxon>Basidiobolus</taxon>
    </lineage>
</organism>
<dbReference type="PANTHER" id="PTHR43625:SF5">
    <property type="entry name" value="PYRIDOXAL REDUCTASE, CHLOROPLASTIC"/>
    <property type="match status" value="1"/>
</dbReference>
<keyword evidence="1" id="KW-0560">Oxidoreductase</keyword>
<proteinExistence type="predicted"/>
<evidence type="ECO:0000313" key="4">
    <source>
        <dbReference type="Proteomes" id="UP000193498"/>
    </source>
</evidence>
<dbReference type="STRING" id="1314790.A0A1Y1XXP0"/>
<dbReference type="InParanoid" id="A0A1Y1XXP0"/>
<dbReference type="GO" id="GO:0005737">
    <property type="term" value="C:cytoplasm"/>
    <property type="evidence" value="ECO:0007669"/>
    <property type="project" value="TreeGrafter"/>
</dbReference>
<dbReference type="Proteomes" id="UP000193498">
    <property type="component" value="Unassembled WGS sequence"/>
</dbReference>
<evidence type="ECO:0000313" key="3">
    <source>
        <dbReference type="EMBL" id="ORX90512.1"/>
    </source>
</evidence>
<gene>
    <name evidence="3" type="ORF">K493DRAFT_230380</name>
</gene>
<name>A0A1Y1XXP0_9FUNG</name>
<evidence type="ECO:0000259" key="2">
    <source>
        <dbReference type="Pfam" id="PF00248"/>
    </source>
</evidence>
<dbReference type="GO" id="GO:0016491">
    <property type="term" value="F:oxidoreductase activity"/>
    <property type="evidence" value="ECO:0007669"/>
    <property type="project" value="UniProtKB-KW"/>
</dbReference>
<dbReference type="InterPro" id="IPR018170">
    <property type="entry name" value="Aldo/ket_reductase_CS"/>
</dbReference>
<dbReference type="CDD" id="cd19093">
    <property type="entry name" value="AKR_AtPLR-like"/>
    <property type="match status" value="1"/>
</dbReference>
<protein>
    <submittedName>
        <fullName evidence="3">Aldo/keto reductase</fullName>
    </submittedName>
</protein>
<reference evidence="3 4" key="1">
    <citation type="submission" date="2016-07" db="EMBL/GenBank/DDBJ databases">
        <title>Pervasive Adenine N6-methylation of Active Genes in Fungi.</title>
        <authorList>
            <consortium name="DOE Joint Genome Institute"/>
            <person name="Mondo S.J."/>
            <person name="Dannebaum R.O."/>
            <person name="Kuo R.C."/>
            <person name="Labutti K."/>
            <person name="Haridas S."/>
            <person name="Kuo A."/>
            <person name="Salamov A."/>
            <person name="Ahrendt S.R."/>
            <person name="Lipzen A."/>
            <person name="Sullivan W."/>
            <person name="Andreopoulos W.B."/>
            <person name="Clum A."/>
            <person name="Lindquist E."/>
            <person name="Daum C."/>
            <person name="Ramamoorthy G.K."/>
            <person name="Gryganskyi A."/>
            <person name="Culley D."/>
            <person name="Magnuson J.K."/>
            <person name="James T.Y."/>
            <person name="O'Malley M.A."/>
            <person name="Stajich J.E."/>
            <person name="Spatafora J.W."/>
            <person name="Visel A."/>
            <person name="Grigoriev I.V."/>
        </authorList>
    </citation>
    <scope>NUCLEOTIDE SEQUENCE [LARGE SCALE GENOMIC DNA]</scope>
    <source>
        <strain evidence="3 4">CBS 931.73</strain>
    </source>
</reference>
<accession>A0A1Y1XXP0</accession>
<dbReference type="InterPro" id="IPR023210">
    <property type="entry name" value="NADP_OxRdtase_dom"/>
</dbReference>
<dbReference type="Gene3D" id="3.20.20.100">
    <property type="entry name" value="NADP-dependent oxidoreductase domain"/>
    <property type="match status" value="1"/>
</dbReference>
<dbReference type="PANTHER" id="PTHR43625">
    <property type="entry name" value="AFLATOXIN B1 ALDEHYDE REDUCTASE"/>
    <property type="match status" value="1"/>
</dbReference>
<dbReference type="InterPro" id="IPR036812">
    <property type="entry name" value="NAD(P)_OxRdtase_dom_sf"/>
</dbReference>
<keyword evidence="4" id="KW-1185">Reference proteome</keyword>
<sequence length="340" mass="37915">MSSSTSAEGAYSGENLIPTTTTTIALGNKIQVPPMGIGTWSWGDESKWGYSITHTENDIKQAFDELVTRGITFFDTAEIYGQGESERIVGRLLTHWEGKPERESMVIATKFLPLPWRFRYPSSLFSALQQSMERLGVKQIDLYQIHGPIHLRSIEVLADALADAVDAGLVRTVGVSNYSIDETTRMYKALKERGIQLATNQIEFSLLRRYPETNGLIRACREMGVEVLAYSPLGMGRLTGKYSATNPPPSGRKFGNYSMNDIEPLLDVLRQLALKYEKTVPQIALNWVICKGVIPIPGAKNLKQAQENCGALGWRMDDADIDLLDTHSFDGTTYSFWQHG</sequence>
<dbReference type="EMBL" id="MCFE01000376">
    <property type="protein sequence ID" value="ORX90512.1"/>
    <property type="molecule type" value="Genomic_DNA"/>
</dbReference>